<dbReference type="InterPro" id="IPR036291">
    <property type="entry name" value="NAD(P)-bd_dom_sf"/>
</dbReference>
<dbReference type="HOGENOM" id="CLU_061176_2_0_11"/>
<feature type="domain" description="NAD-dependent epimerase/dehydratase" evidence="1">
    <location>
        <begin position="3"/>
        <end position="209"/>
    </location>
</feature>
<sequence>MRILVLGGTVFLSKAVAVQAMERGHDVTVAARGESGQPPQGARFVKLDRDNPGEGLAALSRETFDAVVDVARIPAQVKAVLAALADRVGHWSFVSTVNVYADNSIPGQHPGNGKLNDPIDEDSTDPDIEVYGASKVACENLVRSAVGDKAFIARPGLIIGPGDPGYRFGYWPDRLAEAGEVLAPGDPQRLVQWIDVRDHAEWIIDAAENQVVGTFDAVCPPVPFQRFLDGVAEGMGTTPEFTWVDQDFVQAHEINPWSGEQSLPMWLPLPEYAGMLTHDVTASVAAGMRNRPVAESAADWYASMKDKPRDPQKGLTRAREAEVLAAWHGRDKS</sequence>
<proteinExistence type="predicted"/>
<dbReference type="KEGG" id="sna:Snas_2968"/>
<dbReference type="Gene3D" id="3.40.50.720">
    <property type="entry name" value="NAD(P)-binding Rossmann-like Domain"/>
    <property type="match status" value="1"/>
</dbReference>
<dbReference type="PANTHER" id="PTHR48079:SF6">
    <property type="entry name" value="NAD(P)-BINDING DOMAIN-CONTAINING PROTEIN-RELATED"/>
    <property type="match status" value="1"/>
</dbReference>
<organism evidence="2 3">
    <name type="scientific">Stackebrandtia nassauensis (strain DSM 44728 / CIP 108903 / NRRL B-16338 / NBRC 102104 / LLR-40K-21)</name>
    <dbReference type="NCBI Taxonomy" id="446470"/>
    <lineage>
        <taxon>Bacteria</taxon>
        <taxon>Bacillati</taxon>
        <taxon>Actinomycetota</taxon>
        <taxon>Actinomycetes</taxon>
        <taxon>Glycomycetales</taxon>
        <taxon>Glycomycetaceae</taxon>
        <taxon>Stackebrandtia</taxon>
    </lineage>
</organism>
<name>D3Q9G1_STANL</name>
<accession>D3Q9G1</accession>
<gene>
    <name evidence="2" type="ordered locus">Snas_2968</name>
</gene>
<dbReference type="PANTHER" id="PTHR48079">
    <property type="entry name" value="PROTEIN YEEZ"/>
    <property type="match status" value="1"/>
</dbReference>
<keyword evidence="3" id="KW-1185">Reference proteome</keyword>
<dbReference type="RefSeq" id="WP_013018214.1">
    <property type="nucleotide sequence ID" value="NC_013947.1"/>
</dbReference>
<dbReference type="InterPro" id="IPR001509">
    <property type="entry name" value="Epimerase_deHydtase"/>
</dbReference>
<evidence type="ECO:0000259" key="1">
    <source>
        <dbReference type="Pfam" id="PF01370"/>
    </source>
</evidence>
<dbReference type="GO" id="GO:0004029">
    <property type="term" value="F:aldehyde dehydrogenase (NAD+) activity"/>
    <property type="evidence" value="ECO:0007669"/>
    <property type="project" value="TreeGrafter"/>
</dbReference>
<dbReference type="EMBL" id="CP001778">
    <property type="protein sequence ID" value="ADD42643.1"/>
    <property type="molecule type" value="Genomic_DNA"/>
</dbReference>
<protein>
    <submittedName>
        <fullName evidence="2">NAD-dependent epimerase/dehydratase</fullName>
    </submittedName>
</protein>
<dbReference type="STRING" id="446470.Snas_2968"/>
<dbReference type="SUPFAM" id="SSF51735">
    <property type="entry name" value="NAD(P)-binding Rossmann-fold domains"/>
    <property type="match status" value="1"/>
</dbReference>
<evidence type="ECO:0000313" key="3">
    <source>
        <dbReference type="Proteomes" id="UP000000844"/>
    </source>
</evidence>
<dbReference type="Proteomes" id="UP000000844">
    <property type="component" value="Chromosome"/>
</dbReference>
<reference evidence="2 3" key="1">
    <citation type="journal article" date="2009" name="Stand. Genomic Sci.">
        <title>Complete genome sequence of Stackebrandtia nassauensis type strain (LLR-40K-21).</title>
        <authorList>
            <person name="Munk C."/>
            <person name="Lapidus A."/>
            <person name="Copeland A."/>
            <person name="Jando M."/>
            <person name="Mayilraj S."/>
            <person name="Glavina Del Rio T."/>
            <person name="Nolan M."/>
            <person name="Chen F."/>
            <person name="Lucas S."/>
            <person name="Tice H."/>
            <person name="Cheng J.F."/>
            <person name="Han C."/>
            <person name="Detter J.C."/>
            <person name="Bruce D."/>
            <person name="Goodwin L."/>
            <person name="Chain P."/>
            <person name="Pitluck S."/>
            <person name="Goker M."/>
            <person name="Ovchinikova G."/>
            <person name="Pati A."/>
            <person name="Ivanova N."/>
            <person name="Mavromatis K."/>
            <person name="Chen A."/>
            <person name="Palaniappan K."/>
            <person name="Land M."/>
            <person name="Hauser L."/>
            <person name="Chang Y.J."/>
            <person name="Jeffries C.D."/>
            <person name="Bristow J."/>
            <person name="Eisen J.A."/>
            <person name="Markowitz V."/>
            <person name="Hugenholtz P."/>
            <person name="Kyrpides N.C."/>
            <person name="Klenk H.P."/>
        </authorList>
    </citation>
    <scope>NUCLEOTIDE SEQUENCE [LARGE SCALE GENOMIC DNA]</scope>
    <source>
        <strain evidence="3">DSM 44728 / CIP 108903 / NRRL B-16338 / NBRC 102104 / LLR-40K-21</strain>
    </source>
</reference>
<dbReference type="eggNOG" id="COG0451">
    <property type="taxonomic scope" value="Bacteria"/>
</dbReference>
<dbReference type="InterPro" id="IPR051783">
    <property type="entry name" value="NAD(P)-dependent_oxidoreduct"/>
</dbReference>
<dbReference type="Pfam" id="PF01370">
    <property type="entry name" value="Epimerase"/>
    <property type="match status" value="1"/>
</dbReference>
<dbReference type="GO" id="GO:0005737">
    <property type="term" value="C:cytoplasm"/>
    <property type="evidence" value="ECO:0007669"/>
    <property type="project" value="TreeGrafter"/>
</dbReference>
<dbReference type="AlphaFoldDB" id="D3Q9G1"/>
<dbReference type="OrthoDB" id="7941246at2"/>
<evidence type="ECO:0000313" key="2">
    <source>
        <dbReference type="EMBL" id="ADD42643.1"/>
    </source>
</evidence>